<dbReference type="NCBIfam" id="NF008738">
    <property type="entry name" value="PRK11768.1"/>
    <property type="match status" value="1"/>
</dbReference>
<evidence type="ECO:0000256" key="9">
    <source>
        <dbReference type="ARBA" id="ARBA00022842"/>
    </source>
</evidence>
<accession>A0ABP8QM84</accession>
<dbReference type="Proteomes" id="UP001501321">
    <property type="component" value="Unassembled WGS sequence"/>
</dbReference>
<evidence type="ECO:0000256" key="11">
    <source>
        <dbReference type="HAMAP-Rule" id="MF_01497"/>
    </source>
</evidence>
<dbReference type="EC" id="2.7.11.1" evidence="11"/>
<feature type="domain" description="Aminoglycoside phosphotransferase" evidence="12">
    <location>
        <begin position="31"/>
        <end position="262"/>
    </location>
</feature>
<keyword evidence="10 11" id="KW-0346">Stress response</keyword>
<dbReference type="Gene3D" id="1.10.510.10">
    <property type="entry name" value="Transferase(Phosphotransferase) domain 1"/>
    <property type="match status" value="1"/>
</dbReference>
<keyword evidence="2 11" id="KW-0723">Serine/threonine-protein kinase</keyword>
<keyword evidence="8 11" id="KW-0067">ATP-binding</keyword>
<keyword evidence="5 11" id="KW-0479">Metal-binding</keyword>
<dbReference type="InterPro" id="IPR002575">
    <property type="entry name" value="Aminoglycoside_PTrfase"/>
</dbReference>
<dbReference type="Gene3D" id="1.20.1270.170">
    <property type="match status" value="1"/>
</dbReference>
<comment type="catalytic activity">
    <reaction evidence="11">
        <text>L-seryl-[protein] + ATP = O-phospho-L-seryl-[protein] + ADP + H(+)</text>
        <dbReference type="Rhea" id="RHEA:17989"/>
        <dbReference type="Rhea" id="RHEA-COMP:9863"/>
        <dbReference type="Rhea" id="RHEA-COMP:11604"/>
        <dbReference type="ChEBI" id="CHEBI:15378"/>
        <dbReference type="ChEBI" id="CHEBI:29999"/>
        <dbReference type="ChEBI" id="CHEBI:30616"/>
        <dbReference type="ChEBI" id="CHEBI:83421"/>
        <dbReference type="ChEBI" id="CHEBI:456216"/>
        <dbReference type="EC" id="2.7.11.1"/>
    </reaction>
</comment>
<evidence type="ECO:0000313" key="14">
    <source>
        <dbReference type="Proteomes" id="UP001501321"/>
    </source>
</evidence>
<evidence type="ECO:0000256" key="5">
    <source>
        <dbReference type="ARBA" id="ARBA00022723"/>
    </source>
</evidence>
<feature type="active site" description="Proton acceptor" evidence="11">
    <location>
        <position position="199"/>
    </location>
</feature>
<comment type="subunit">
    <text evidence="11">Monomer.</text>
</comment>
<evidence type="ECO:0000256" key="4">
    <source>
        <dbReference type="ARBA" id="ARBA00022679"/>
    </source>
</evidence>
<dbReference type="Gene3D" id="3.30.200.70">
    <property type="match status" value="1"/>
</dbReference>
<name>A0ABP8QM84_9GAMM</name>
<reference evidence="14" key="1">
    <citation type="journal article" date="2019" name="Int. J. Syst. Evol. Microbiol.">
        <title>The Global Catalogue of Microorganisms (GCM) 10K type strain sequencing project: providing services to taxonomists for standard genome sequencing and annotation.</title>
        <authorList>
            <consortium name="The Broad Institute Genomics Platform"/>
            <consortium name="The Broad Institute Genome Sequencing Center for Infectious Disease"/>
            <person name="Wu L."/>
            <person name="Ma J."/>
        </authorList>
    </citation>
    <scope>NUCLEOTIDE SEQUENCE [LARGE SCALE GENOMIC DNA]</scope>
    <source>
        <strain evidence="14">JCM 32226</strain>
    </source>
</reference>
<protein>
    <recommendedName>
        <fullName evidence="11">Stress response kinase A</fullName>
        <ecNumber evidence="11">2.7.11.1</ecNumber>
    </recommendedName>
    <alternativeName>
        <fullName evidence="11">Serine/threonine-protein kinase SrkA</fullName>
    </alternativeName>
</protein>
<keyword evidence="1 11" id="KW-0963">Cytoplasm</keyword>
<dbReference type="InterPro" id="IPR032882">
    <property type="entry name" value="SrkA/RdoA"/>
</dbReference>
<keyword evidence="6 11" id="KW-0547">Nucleotide-binding</keyword>
<comment type="caution">
    <text evidence="13">The sequence shown here is derived from an EMBL/GenBank/DDBJ whole genome shotgun (WGS) entry which is preliminary data.</text>
</comment>
<dbReference type="HAMAP" id="MF_01497">
    <property type="entry name" value="SrkA_kinase"/>
    <property type="match status" value="1"/>
</dbReference>
<dbReference type="Pfam" id="PF01636">
    <property type="entry name" value="APH"/>
    <property type="match status" value="1"/>
</dbReference>
<evidence type="ECO:0000256" key="1">
    <source>
        <dbReference type="ARBA" id="ARBA00022490"/>
    </source>
</evidence>
<proteinExistence type="inferred from homology"/>
<evidence type="ECO:0000256" key="7">
    <source>
        <dbReference type="ARBA" id="ARBA00022777"/>
    </source>
</evidence>
<dbReference type="RefSeq" id="WP_345015057.1">
    <property type="nucleotide sequence ID" value="NZ_BAABFC010000029.1"/>
</dbReference>
<evidence type="ECO:0000256" key="10">
    <source>
        <dbReference type="ARBA" id="ARBA00023016"/>
    </source>
</evidence>
<evidence type="ECO:0000256" key="6">
    <source>
        <dbReference type="ARBA" id="ARBA00022741"/>
    </source>
</evidence>
<feature type="active site" evidence="11">
    <location>
        <position position="215"/>
    </location>
</feature>
<comment type="function">
    <text evidence="11">A protein kinase that phosphorylates Ser and Thr residues. Probably acts to suppress the effects of stress linked to accumulation of reactive oxygen species. Probably involved in the extracytoplasmic stress response.</text>
</comment>
<comment type="subcellular location">
    <subcellularLocation>
        <location evidence="11">Cytoplasm</location>
    </subcellularLocation>
</comment>
<keyword evidence="7 11" id="KW-0418">Kinase</keyword>
<dbReference type="GO" id="GO:0004674">
    <property type="term" value="F:protein serine/threonine kinase activity"/>
    <property type="evidence" value="ECO:0007669"/>
    <property type="project" value="UniProtKB-KW"/>
</dbReference>
<evidence type="ECO:0000256" key="3">
    <source>
        <dbReference type="ARBA" id="ARBA00022553"/>
    </source>
</evidence>
<dbReference type="PANTHER" id="PTHR39573">
    <property type="entry name" value="STRESS RESPONSE KINASE A"/>
    <property type="match status" value="1"/>
</dbReference>
<keyword evidence="4 11" id="KW-0808">Transferase</keyword>
<comment type="similarity">
    <text evidence="11">Belongs to the SrkA/RdoA protein kinase family.</text>
</comment>
<comment type="catalytic activity">
    <reaction evidence="11">
        <text>L-threonyl-[protein] + ATP = O-phospho-L-threonyl-[protein] + ADP + H(+)</text>
        <dbReference type="Rhea" id="RHEA:46608"/>
        <dbReference type="Rhea" id="RHEA-COMP:11060"/>
        <dbReference type="Rhea" id="RHEA-COMP:11605"/>
        <dbReference type="ChEBI" id="CHEBI:15378"/>
        <dbReference type="ChEBI" id="CHEBI:30013"/>
        <dbReference type="ChEBI" id="CHEBI:30616"/>
        <dbReference type="ChEBI" id="CHEBI:61977"/>
        <dbReference type="ChEBI" id="CHEBI:456216"/>
        <dbReference type="EC" id="2.7.11.1"/>
    </reaction>
</comment>
<keyword evidence="3 11" id="KW-0597">Phosphoprotein</keyword>
<dbReference type="PANTHER" id="PTHR39573:SF1">
    <property type="entry name" value="STRESS RESPONSE KINASE A"/>
    <property type="match status" value="1"/>
</dbReference>
<feature type="binding site" evidence="11">
    <location>
        <position position="204"/>
    </location>
    <ligand>
        <name>Mg(2+)</name>
        <dbReference type="ChEBI" id="CHEBI:18420"/>
    </ligand>
</feature>
<feature type="site" description="ATP" evidence="11">
    <location>
        <position position="34"/>
    </location>
</feature>
<gene>
    <name evidence="11" type="primary">srkA</name>
    <name evidence="13" type="ORF">GCM10023095_32550</name>
</gene>
<evidence type="ECO:0000259" key="12">
    <source>
        <dbReference type="Pfam" id="PF01636"/>
    </source>
</evidence>
<keyword evidence="9 11" id="KW-0460">Magnesium</keyword>
<evidence type="ECO:0000256" key="8">
    <source>
        <dbReference type="ARBA" id="ARBA00022840"/>
    </source>
</evidence>
<organism evidence="13 14">
    <name type="scientific">Pseudaeromonas paramecii</name>
    <dbReference type="NCBI Taxonomy" id="2138166"/>
    <lineage>
        <taxon>Bacteria</taxon>
        <taxon>Pseudomonadati</taxon>
        <taxon>Pseudomonadota</taxon>
        <taxon>Gammaproteobacteria</taxon>
        <taxon>Aeromonadales</taxon>
        <taxon>Aeromonadaceae</taxon>
        <taxon>Pseudaeromonas</taxon>
    </lineage>
</organism>
<evidence type="ECO:0000256" key="2">
    <source>
        <dbReference type="ARBA" id="ARBA00022527"/>
    </source>
</evidence>
<evidence type="ECO:0000313" key="13">
    <source>
        <dbReference type="EMBL" id="GAA4504498.1"/>
    </source>
</evidence>
<sequence length="326" mass="37243">MSQFHFQQLTPDLMLDALAGVGLYPDSGLLPLNSYENRVYQFRNETGERLVVKFYRPERWTAEQIREEHALAAFLAEEEVPVAVPLSQDGATLHRHGDYWFALWPSLGGRHLEPDNLDQLEAVGHQLGRWHAAASRFQLQARPRLDPRQSLPLALAQLEAAVPWPMGLAEQLRPQLARLVRQVGERWQTDWAPLALHGDCHLGNILWRDGPLFVDLDDCLTGPAVQDLWLLLSGDQAEQRLQLDTLLAGYEEFAEFDHRQLALIEPLRTQRQIQHLAWLARRWADPAFPAAFPWFATEAFWLQQLQQLAEQERALAAPPISLTFGL</sequence>
<comment type="cofactor">
    <cofactor evidence="11">
        <name>Mg(2+)</name>
        <dbReference type="ChEBI" id="CHEBI:18420"/>
    </cofactor>
</comment>
<dbReference type="InterPro" id="IPR011009">
    <property type="entry name" value="Kinase-like_dom_sf"/>
</dbReference>
<dbReference type="EMBL" id="BAABFC010000029">
    <property type="protein sequence ID" value="GAA4504498.1"/>
    <property type="molecule type" value="Genomic_DNA"/>
</dbReference>
<dbReference type="SUPFAM" id="SSF56112">
    <property type="entry name" value="Protein kinase-like (PK-like)"/>
    <property type="match status" value="1"/>
</dbReference>
<keyword evidence="14" id="KW-1185">Reference proteome</keyword>
<feature type="binding site" evidence="11">
    <location>
        <position position="215"/>
    </location>
    <ligand>
        <name>Mg(2+)</name>
        <dbReference type="ChEBI" id="CHEBI:18420"/>
    </ligand>
</feature>